<feature type="domain" description="Glycosyltransferase 2-like" evidence="13">
    <location>
        <begin position="6"/>
        <end position="169"/>
    </location>
</feature>
<evidence type="ECO:0000256" key="12">
    <source>
        <dbReference type="ARBA" id="ARBA00045097"/>
    </source>
</evidence>
<evidence type="ECO:0000256" key="10">
    <source>
        <dbReference type="ARBA" id="ARBA00022989"/>
    </source>
</evidence>
<comment type="subcellular location">
    <subcellularLocation>
        <location evidence="1">Endoplasmic reticulum membrane</location>
        <topology evidence="1">Single-pass membrane protein</topology>
    </subcellularLocation>
</comment>
<dbReference type="EC" id="2.4.1.117" evidence="4"/>
<reference evidence="14" key="1">
    <citation type="journal article" date="2020" name="mSystems">
        <title>Genome- and Community-Level Interaction Insights into Carbon Utilization and Element Cycling Functions of Hydrothermarchaeota in Hydrothermal Sediment.</title>
        <authorList>
            <person name="Zhou Z."/>
            <person name="Liu Y."/>
            <person name="Xu W."/>
            <person name="Pan J."/>
            <person name="Luo Z.H."/>
            <person name="Li M."/>
        </authorList>
    </citation>
    <scope>NUCLEOTIDE SEQUENCE [LARGE SCALE GENOMIC DNA]</scope>
    <source>
        <strain evidence="14">SpSt-222</strain>
    </source>
</reference>
<dbReference type="AlphaFoldDB" id="A0A7C2B522"/>
<keyword evidence="11" id="KW-0472">Membrane</keyword>
<dbReference type="EMBL" id="DSJL01000011">
    <property type="protein sequence ID" value="HEF65444.1"/>
    <property type="molecule type" value="Genomic_DNA"/>
</dbReference>
<dbReference type="GO" id="GO:0004581">
    <property type="term" value="F:dolichyl-phosphate beta-glucosyltransferase activity"/>
    <property type="evidence" value="ECO:0007669"/>
    <property type="project" value="UniProtKB-EC"/>
</dbReference>
<keyword evidence="10" id="KW-1133">Transmembrane helix</keyword>
<dbReference type="Gene3D" id="3.90.550.10">
    <property type="entry name" value="Spore Coat Polysaccharide Biosynthesis Protein SpsA, Chain A"/>
    <property type="match status" value="1"/>
</dbReference>
<evidence type="ECO:0000256" key="5">
    <source>
        <dbReference type="ARBA" id="ARBA00022676"/>
    </source>
</evidence>
<evidence type="ECO:0000256" key="2">
    <source>
        <dbReference type="ARBA" id="ARBA00004922"/>
    </source>
</evidence>
<evidence type="ECO:0000256" key="8">
    <source>
        <dbReference type="ARBA" id="ARBA00022824"/>
    </source>
</evidence>
<evidence type="ECO:0000256" key="3">
    <source>
        <dbReference type="ARBA" id="ARBA00006739"/>
    </source>
</evidence>
<dbReference type="PANTHER" id="PTHR10859">
    <property type="entry name" value="GLYCOSYL TRANSFERASE"/>
    <property type="match status" value="1"/>
</dbReference>
<evidence type="ECO:0000259" key="13">
    <source>
        <dbReference type="Pfam" id="PF00535"/>
    </source>
</evidence>
<evidence type="ECO:0000256" key="1">
    <source>
        <dbReference type="ARBA" id="ARBA00004389"/>
    </source>
</evidence>
<dbReference type="Pfam" id="PF00535">
    <property type="entry name" value="Glycos_transf_2"/>
    <property type="match status" value="1"/>
</dbReference>
<sequence length="263" mass="29609">MTVELSVVIPAYNEELRLPRTLAAAQAYLSQQPWSWELLVADDGSDDATPELVRLWSQQDPRIRLLRLPHRGKAAAVRSGVLSSVGTYVLFMDADLSTPIEYVEQALALLRDGWDVVIGSREGALARRIGEPWHRHAMGRVYNRLVQLLLLPGIDDTQCGFKGFRRLVALDLFGRSLLYRDGQQPLRGPRVTGFDVELLYIARRRGYRIAILPVTWRHVEGSKVRPAIDALLMLRDVLAVRIHAWRGAYDSAAAPLQERTPGD</sequence>
<dbReference type="PANTHER" id="PTHR10859:SF91">
    <property type="entry name" value="DOLICHYL-PHOSPHATE BETA-GLUCOSYLTRANSFERASE"/>
    <property type="match status" value="1"/>
</dbReference>
<organism evidence="14">
    <name type="scientific">Thermomicrobium roseum</name>
    <dbReference type="NCBI Taxonomy" id="500"/>
    <lineage>
        <taxon>Bacteria</taxon>
        <taxon>Pseudomonadati</taxon>
        <taxon>Thermomicrobiota</taxon>
        <taxon>Thermomicrobia</taxon>
        <taxon>Thermomicrobiales</taxon>
        <taxon>Thermomicrobiaceae</taxon>
        <taxon>Thermomicrobium</taxon>
    </lineage>
</organism>
<evidence type="ECO:0000256" key="4">
    <source>
        <dbReference type="ARBA" id="ARBA00012583"/>
    </source>
</evidence>
<comment type="caution">
    <text evidence="14">The sequence shown here is derived from an EMBL/GenBank/DDBJ whole genome shotgun (WGS) entry which is preliminary data.</text>
</comment>
<evidence type="ECO:0000256" key="11">
    <source>
        <dbReference type="ARBA" id="ARBA00023136"/>
    </source>
</evidence>
<evidence type="ECO:0000313" key="14">
    <source>
        <dbReference type="EMBL" id="HEF65444.1"/>
    </source>
</evidence>
<keyword evidence="7" id="KW-0812">Transmembrane</keyword>
<accession>A0A7C2B522</accession>
<dbReference type="InterPro" id="IPR001173">
    <property type="entry name" value="Glyco_trans_2-like"/>
</dbReference>
<evidence type="ECO:0000256" key="7">
    <source>
        <dbReference type="ARBA" id="ARBA00022692"/>
    </source>
</evidence>
<keyword evidence="6 14" id="KW-0808">Transferase</keyword>
<dbReference type="SUPFAM" id="SSF53448">
    <property type="entry name" value="Nucleotide-diphospho-sugar transferases"/>
    <property type="match status" value="1"/>
</dbReference>
<keyword evidence="8" id="KW-0256">Endoplasmic reticulum</keyword>
<evidence type="ECO:0000256" key="9">
    <source>
        <dbReference type="ARBA" id="ARBA00022968"/>
    </source>
</evidence>
<keyword evidence="9" id="KW-0735">Signal-anchor</keyword>
<dbReference type="InterPro" id="IPR029044">
    <property type="entry name" value="Nucleotide-diphossugar_trans"/>
</dbReference>
<proteinExistence type="inferred from homology"/>
<protein>
    <recommendedName>
        <fullName evidence="4">dolichyl-phosphate beta-glucosyltransferase</fullName>
        <ecNumber evidence="4">2.4.1.117</ecNumber>
    </recommendedName>
</protein>
<comment type="similarity">
    <text evidence="3">Belongs to the glycosyltransferase 2 family.</text>
</comment>
<comment type="pathway">
    <text evidence="2">Protein modification; protein glycosylation.</text>
</comment>
<dbReference type="GO" id="GO:0006487">
    <property type="term" value="P:protein N-linked glycosylation"/>
    <property type="evidence" value="ECO:0007669"/>
    <property type="project" value="TreeGrafter"/>
</dbReference>
<dbReference type="InterPro" id="IPR035518">
    <property type="entry name" value="DPG_synthase"/>
</dbReference>
<name>A0A7C2B522_THERO</name>
<comment type="catalytic activity">
    <reaction evidence="12">
        <text>a di-trans,poly-cis-dolichyl phosphate + UDP-alpha-D-glucose = a di-trans,poly-cis-dolichyl beta-D-glucosyl phosphate + UDP</text>
        <dbReference type="Rhea" id="RHEA:15401"/>
        <dbReference type="Rhea" id="RHEA-COMP:19498"/>
        <dbReference type="Rhea" id="RHEA-COMP:19502"/>
        <dbReference type="ChEBI" id="CHEBI:57525"/>
        <dbReference type="ChEBI" id="CHEBI:57683"/>
        <dbReference type="ChEBI" id="CHEBI:58223"/>
        <dbReference type="ChEBI" id="CHEBI:58885"/>
        <dbReference type="EC" id="2.4.1.117"/>
    </reaction>
    <physiologicalReaction direction="left-to-right" evidence="12">
        <dbReference type="Rhea" id="RHEA:15402"/>
    </physiologicalReaction>
</comment>
<dbReference type="CDD" id="cd04188">
    <property type="entry name" value="DPG_synthase"/>
    <property type="match status" value="1"/>
</dbReference>
<keyword evidence="5" id="KW-0328">Glycosyltransferase</keyword>
<gene>
    <name evidence="14" type="ORF">ENP47_07590</name>
</gene>
<evidence type="ECO:0000256" key="6">
    <source>
        <dbReference type="ARBA" id="ARBA00022679"/>
    </source>
</evidence>